<comment type="caution">
    <text evidence="1">The sequence shown here is derived from an EMBL/GenBank/DDBJ whole genome shotgun (WGS) entry which is preliminary data.</text>
</comment>
<keyword evidence="2" id="KW-1185">Reference proteome</keyword>
<proteinExistence type="predicted"/>
<protein>
    <submittedName>
        <fullName evidence="1">Uncharacterized protein</fullName>
    </submittedName>
</protein>
<name>A0ABQ9DJH1_9PASS</name>
<organism evidence="1 2">
    <name type="scientific">Willisornis vidua</name>
    <name type="common">Xingu scale-backed antbird</name>
    <dbReference type="NCBI Taxonomy" id="1566151"/>
    <lineage>
        <taxon>Eukaryota</taxon>
        <taxon>Metazoa</taxon>
        <taxon>Chordata</taxon>
        <taxon>Craniata</taxon>
        <taxon>Vertebrata</taxon>
        <taxon>Euteleostomi</taxon>
        <taxon>Archelosauria</taxon>
        <taxon>Archosauria</taxon>
        <taxon>Dinosauria</taxon>
        <taxon>Saurischia</taxon>
        <taxon>Theropoda</taxon>
        <taxon>Coelurosauria</taxon>
        <taxon>Aves</taxon>
        <taxon>Neognathae</taxon>
        <taxon>Neoaves</taxon>
        <taxon>Telluraves</taxon>
        <taxon>Australaves</taxon>
        <taxon>Passeriformes</taxon>
        <taxon>Thamnophilidae</taxon>
        <taxon>Willisornis</taxon>
    </lineage>
</organism>
<dbReference type="EMBL" id="WHWB01033447">
    <property type="protein sequence ID" value="KAJ7419809.1"/>
    <property type="molecule type" value="Genomic_DNA"/>
</dbReference>
<accession>A0ABQ9DJH1</accession>
<dbReference type="Proteomes" id="UP001145742">
    <property type="component" value="Unassembled WGS sequence"/>
</dbReference>
<evidence type="ECO:0000313" key="1">
    <source>
        <dbReference type="EMBL" id="KAJ7419809.1"/>
    </source>
</evidence>
<evidence type="ECO:0000313" key="2">
    <source>
        <dbReference type="Proteomes" id="UP001145742"/>
    </source>
</evidence>
<gene>
    <name evidence="1" type="ORF">WISP_52000</name>
</gene>
<sequence length="205" mass="23709">MAKGLEGKPYEEQFRSAGLFSLEKRILRGDFMAVYNFLMRGRGEAGTNLFSVVTSNWTLKLCLGRFNLDIREEHCQQEEEGDPAPLLCPSEVHLECFVQFWAPQDKRDMEILEQVQWKATKMVKGLEHFSCRERLRGMGLFSLKRQLRGDLINVYQYLKGGCQEDGSRLVLVAPGNKTRGNGHKLMHSKFHPNMRKNFTMRLTVH</sequence>
<reference evidence="1" key="1">
    <citation type="submission" date="2019-10" db="EMBL/GenBank/DDBJ databases">
        <authorList>
            <person name="Soares A.E.R."/>
            <person name="Aleixo A."/>
            <person name="Schneider P."/>
            <person name="Miyaki C.Y."/>
            <person name="Schneider M.P."/>
            <person name="Mello C."/>
            <person name="Vasconcelos A.T.R."/>
        </authorList>
    </citation>
    <scope>NUCLEOTIDE SEQUENCE</scope>
    <source>
        <tissue evidence="1">Muscle</tissue>
    </source>
</reference>